<gene>
    <name evidence="2" type="ORF">NBH21_09250</name>
</gene>
<sequence>MPAPAPAPTPPPPVEAEDPAAFEACTKELSTLGVAFKPLPRIDDGDGCGIDRPIAVTALSRSVKLEPEATLRCDTALELARMTRDMLEPAARLAMPEKGRLKAVHHASAYVCRNRNGADDGKISEHARGNAIDISSLEFENGTVPMSIARPEASDLPAAFQRSLNAFACLYFRTVLSPGSDAAHQDHLHLDILERNGDFRYCR</sequence>
<evidence type="ECO:0000313" key="3">
    <source>
        <dbReference type="Proteomes" id="UP001155380"/>
    </source>
</evidence>
<name>A0AAJ1BVE4_9HYPH</name>
<comment type="caution">
    <text evidence="2">The sequence shown here is derived from an EMBL/GenBank/DDBJ whole genome shotgun (WGS) entry which is preliminary data.</text>
</comment>
<accession>A0AAJ1BVE4</accession>
<dbReference type="EMBL" id="JAMXLX010000002">
    <property type="protein sequence ID" value="MCO5956954.1"/>
    <property type="molecule type" value="Genomic_DNA"/>
</dbReference>
<organism evidence="2 3">
    <name type="scientific">Ciceribacter sichuanensis</name>
    <dbReference type="NCBI Taxonomy" id="2949647"/>
    <lineage>
        <taxon>Bacteria</taxon>
        <taxon>Pseudomonadati</taxon>
        <taxon>Pseudomonadota</taxon>
        <taxon>Alphaproteobacteria</taxon>
        <taxon>Hyphomicrobiales</taxon>
        <taxon>Rhizobiaceae</taxon>
        <taxon>Ciceribacter</taxon>
    </lineage>
</organism>
<dbReference type="RefSeq" id="WP_250915778.1">
    <property type="nucleotide sequence ID" value="NZ_JAMXLX010000002.1"/>
</dbReference>
<evidence type="ECO:0000313" key="2">
    <source>
        <dbReference type="EMBL" id="MCO5956954.1"/>
    </source>
</evidence>
<proteinExistence type="predicted"/>
<dbReference type="AlphaFoldDB" id="A0AAJ1BVE4"/>
<feature type="domain" description="Extensin-like C-terminal" evidence="1">
    <location>
        <begin position="24"/>
        <end position="203"/>
    </location>
</feature>
<reference evidence="2" key="1">
    <citation type="submission" date="2022-06" db="EMBL/GenBank/DDBJ databases">
        <authorList>
            <person name="Sun Q."/>
        </authorList>
    </citation>
    <scope>NUCLEOTIDE SEQUENCE</scope>
    <source>
        <strain evidence="2">S101</strain>
    </source>
</reference>
<dbReference type="InterPro" id="IPR009683">
    <property type="entry name" value="Extensin-like_C"/>
</dbReference>
<protein>
    <submittedName>
        <fullName evidence="2">Extensin family protein</fullName>
    </submittedName>
</protein>
<dbReference type="Proteomes" id="UP001155380">
    <property type="component" value="Unassembled WGS sequence"/>
</dbReference>
<dbReference type="Pfam" id="PF06904">
    <property type="entry name" value="Extensin-like_C"/>
    <property type="match status" value="1"/>
</dbReference>
<evidence type="ECO:0000259" key="1">
    <source>
        <dbReference type="Pfam" id="PF06904"/>
    </source>
</evidence>